<dbReference type="Pfam" id="PF00364">
    <property type="entry name" value="Biotin_lipoyl"/>
    <property type="match status" value="1"/>
</dbReference>
<accession>A0A2S6IU18</accession>
<dbReference type="CDD" id="cd06850">
    <property type="entry name" value="biotinyl_domain"/>
    <property type="match status" value="1"/>
</dbReference>
<dbReference type="OrthoDB" id="3754062at2"/>
<dbReference type="Pfam" id="PF02785">
    <property type="entry name" value="Biotin_carb_C"/>
    <property type="match status" value="1"/>
</dbReference>
<dbReference type="SMART" id="SM00878">
    <property type="entry name" value="Biotin_carb_C"/>
    <property type="match status" value="1"/>
</dbReference>
<dbReference type="SUPFAM" id="SSF56059">
    <property type="entry name" value="Glutathione synthetase ATP-binding domain-like"/>
    <property type="match status" value="1"/>
</dbReference>
<evidence type="ECO:0000256" key="8">
    <source>
        <dbReference type="SAM" id="MobiDB-lite"/>
    </source>
</evidence>
<dbReference type="InterPro" id="IPR050856">
    <property type="entry name" value="Biotin_carboxylase_complex"/>
</dbReference>
<dbReference type="Gene3D" id="2.40.50.100">
    <property type="match status" value="1"/>
</dbReference>
<dbReference type="Gene3D" id="3.30.700.40">
    <property type="match status" value="1"/>
</dbReference>
<dbReference type="PROSITE" id="PS50979">
    <property type="entry name" value="BC"/>
    <property type="match status" value="1"/>
</dbReference>
<feature type="domain" description="Lipoyl-binding" evidence="9">
    <location>
        <begin position="626"/>
        <end position="703"/>
    </location>
</feature>
<feature type="compositionally biased region" description="Polar residues" evidence="8">
    <location>
        <begin position="1"/>
        <end position="18"/>
    </location>
</feature>
<evidence type="ECO:0000259" key="9">
    <source>
        <dbReference type="PROSITE" id="PS50968"/>
    </source>
</evidence>
<dbReference type="InterPro" id="IPR016185">
    <property type="entry name" value="PreATP-grasp_dom_sf"/>
</dbReference>
<keyword evidence="5 7" id="KW-0067">ATP-binding</keyword>
<dbReference type="PANTHER" id="PTHR18866">
    <property type="entry name" value="CARBOXYLASE:PYRUVATE/ACETYL-COA/PROPIONYL-COA CARBOXYLASE"/>
    <property type="match status" value="1"/>
</dbReference>
<dbReference type="GO" id="GO:0005524">
    <property type="term" value="F:ATP binding"/>
    <property type="evidence" value="ECO:0007669"/>
    <property type="project" value="UniProtKB-UniRule"/>
</dbReference>
<feature type="domain" description="ATP-grasp" evidence="10">
    <location>
        <begin position="152"/>
        <end position="350"/>
    </location>
</feature>
<evidence type="ECO:0000256" key="6">
    <source>
        <dbReference type="ARBA" id="ARBA00023267"/>
    </source>
</evidence>
<dbReference type="InterPro" id="IPR005481">
    <property type="entry name" value="BC-like_N"/>
</dbReference>
<sequence>MTTSTTSPANSPVTSPDETATAPGPVTAPACRPFGTLLVANRGEIAVRVLRAAREAGLRTVAVYSDADRDAPHVAEADTAVRLGPAPAAESYLSVPALLAAARTAGADAVHPGYGFLSERAGFARACADAGLVFVGPSADVIDLMGRKDEARRIAVAAGVPVVPALELPSGTEAAEVLEQALAEVGLPLLVKAAAGGGGKGMRIVRSAAELTDALAAARRESMAAFGDDTMLLERYVERGRHIEVQVLADAHGCVLHLFERDCSVQRRHQKVVEEAPAATLPEHVREAVTGAAVRLARHVGYVNAGTVEFLVDGEDFYFLEVNTRLQVEHPVTELVTGLDLVRLQLDVAQGRPLPFGQEDVRLDGHAIEVRVYAEDPDAGFLPQAGTARTVRWPQRARVDEALRSGQQVGTWYDPMLAKVVVHGPDRDAARRRLLAALDATAITGLTTNTGFLRRLTASDAYAAADIDTAWLDRNPGAFPRPEPDVALCAAAWAVADAAGQGHGWGHGQARSGEPHGDRSPFATGDGWRLGGRPVEVAVRLVHDGGTATLRVDRTGGSVSLEGSADAGGSGRRWEVRPAGRAEPPALRLEIDGTVHDLLVEVGAREVTVVHRGEVVSFPRPELAAGGEAAATGGGALTAPMPGTVVAVNATQGQAVSAGDVLVVMEAMKMELPLRSPVDGVVASVDVAVGDRIALGHPVAEVTADGGTG</sequence>
<evidence type="ECO:0000256" key="4">
    <source>
        <dbReference type="ARBA" id="ARBA00022741"/>
    </source>
</evidence>
<dbReference type="InterPro" id="IPR011761">
    <property type="entry name" value="ATP-grasp"/>
</dbReference>
<evidence type="ECO:0000256" key="2">
    <source>
        <dbReference type="ARBA" id="ARBA00013263"/>
    </source>
</evidence>
<reference evidence="12 13" key="1">
    <citation type="submission" date="2018-02" db="EMBL/GenBank/DDBJ databases">
        <title>Genomic Encyclopedia of Archaeal and Bacterial Type Strains, Phase II (KMG-II): from individual species to whole genera.</title>
        <authorList>
            <person name="Goeker M."/>
        </authorList>
    </citation>
    <scope>NUCLEOTIDE SEQUENCE [LARGE SCALE GENOMIC DNA]</scope>
    <source>
        <strain evidence="12 13">DSM 22857</strain>
    </source>
</reference>
<evidence type="ECO:0000259" key="10">
    <source>
        <dbReference type="PROSITE" id="PS50975"/>
    </source>
</evidence>
<dbReference type="SUPFAM" id="SSF51246">
    <property type="entry name" value="Rudiment single hybrid motif"/>
    <property type="match status" value="1"/>
</dbReference>
<keyword evidence="3" id="KW-0436">Ligase</keyword>
<dbReference type="InterPro" id="IPR005479">
    <property type="entry name" value="CPAse_ATP-bd"/>
</dbReference>
<dbReference type="PROSITE" id="PS00867">
    <property type="entry name" value="CPSASE_2"/>
    <property type="match status" value="1"/>
</dbReference>
<gene>
    <name evidence="12" type="ORF">CLV92_103279</name>
</gene>
<dbReference type="GO" id="GO:0046872">
    <property type="term" value="F:metal ion binding"/>
    <property type="evidence" value="ECO:0007669"/>
    <property type="project" value="InterPro"/>
</dbReference>
<dbReference type="PROSITE" id="PS50975">
    <property type="entry name" value="ATP_GRASP"/>
    <property type="match status" value="1"/>
</dbReference>
<dbReference type="SUPFAM" id="SSF51230">
    <property type="entry name" value="Single hybrid motif"/>
    <property type="match status" value="1"/>
</dbReference>
<dbReference type="PANTHER" id="PTHR18866:SF33">
    <property type="entry name" value="METHYLCROTONOYL-COA CARBOXYLASE SUBUNIT ALPHA, MITOCHONDRIAL-RELATED"/>
    <property type="match status" value="1"/>
</dbReference>
<evidence type="ECO:0000256" key="3">
    <source>
        <dbReference type="ARBA" id="ARBA00022598"/>
    </source>
</evidence>
<keyword evidence="4 7" id="KW-0547">Nucleotide-binding</keyword>
<evidence type="ECO:0000256" key="7">
    <source>
        <dbReference type="PROSITE-ProRule" id="PRU00409"/>
    </source>
</evidence>
<dbReference type="AlphaFoldDB" id="A0A2S6IU18"/>
<dbReference type="InterPro" id="IPR005482">
    <property type="entry name" value="Biotin_COase_C"/>
</dbReference>
<evidence type="ECO:0000256" key="5">
    <source>
        <dbReference type="ARBA" id="ARBA00022840"/>
    </source>
</evidence>
<comment type="caution">
    <text evidence="12">The sequence shown here is derived from an EMBL/GenBank/DDBJ whole genome shotgun (WGS) entry which is preliminary data.</text>
</comment>
<keyword evidence="6" id="KW-0092">Biotin</keyword>
<organism evidence="12 13">
    <name type="scientific">Kineococcus xinjiangensis</name>
    <dbReference type="NCBI Taxonomy" id="512762"/>
    <lineage>
        <taxon>Bacteria</taxon>
        <taxon>Bacillati</taxon>
        <taxon>Actinomycetota</taxon>
        <taxon>Actinomycetes</taxon>
        <taxon>Kineosporiales</taxon>
        <taxon>Kineosporiaceae</taxon>
        <taxon>Kineococcus</taxon>
    </lineage>
</organism>
<dbReference type="InterPro" id="IPR001882">
    <property type="entry name" value="Biotin_BS"/>
</dbReference>
<dbReference type="EMBL" id="PTJD01000003">
    <property type="protein sequence ID" value="PPK97744.1"/>
    <property type="molecule type" value="Genomic_DNA"/>
</dbReference>
<dbReference type="InterPro" id="IPR011054">
    <property type="entry name" value="Rudment_hybrid_motif"/>
</dbReference>
<evidence type="ECO:0000256" key="1">
    <source>
        <dbReference type="ARBA" id="ARBA00001953"/>
    </source>
</evidence>
<dbReference type="Gene3D" id="3.30.470.20">
    <property type="entry name" value="ATP-grasp fold, B domain"/>
    <property type="match status" value="1"/>
</dbReference>
<dbReference type="PROSITE" id="PS50968">
    <property type="entry name" value="BIOTINYL_LIPOYL"/>
    <property type="match status" value="1"/>
</dbReference>
<comment type="cofactor">
    <cofactor evidence="1">
        <name>biotin</name>
        <dbReference type="ChEBI" id="CHEBI:57586"/>
    </cofactor>
</comment>
<evidence type="ECO:0000313" key="12">
    <source>
        <dbReference type="EMBL" id="PPK97744.1"/>
    </source>
</evidence>
<dbReference type="Proteomes" id="UP000239485">
    <property type="component" value="Unassembled WGS sequence"/>
</dbReference>
<dbReference type="Pfam" id="PF02786">
    <property type="entry name" value="CPSase_L_D2"/>
    <property type="match status" value="1"/>
</dbReference>
<feature type="domain" description="Biotin carboxylation" evidence="11">
    <location>
        <begin position="33"/>
        <end position="477"/>
    </location>
</feature>
<dbReference type="Pfam" id="PF00289">
    <property type="entry name" value="Biotin_carb_N"/>
    <property type="match status" value="1"/>
</dbReference>
<evidence type="ECO:0000259" key="11">
    <source>
        <dbReference type="PROSITE" id="PS50979"/>
    </source>
</evidence>
<dbReference type="InterPro" id="IPR011053">
    <property type="entry name" value="Single_hybrid_motif"/>
</dbReference>
<protein>
    <recommendedName>
        <fullName evidence="2">biotin carboxylase</fullName>
        <ecNumber evidence="2">6.3.4.14</ecNumber>
    </recommendedName>
</protein>
<dbReference type="EC" id="6.3.4.14" evidence="2"/>
<feature type="region of interest" description="Disordered" evidence="8">
    <location>
        <begin position="1"/>
        <end position="27"/>
    </location>
</feature>
<dbReference type="InterPro" id="IPR000089">
    <property type="entry name" value="Biotin_lipoyl"/>
</dbReference>
<dbReference type="PROSITE" id="PS00188">
    <property type="entry name" value="BIOTIN"/>
    <property type="match status" value="1"/>
</dbReference>
<name>A0A2S6IU18_9ACTN</name>
<dbReference type="InterPro" id="IPR011764">
    <property type="entry name" value="Biotin_carboxylation_dom"/>
</dbReference>
<dbReference type="GO" id="GO:0004075">
    <property type="term" value="F:biotin carboxylase activity"/>
    <property type="evidence" value="ECO:0007669"/>
    <property type="project" value="UniProtKB-EC"/>
</dbReference>
<dbReference type="FunFam" id="3.40.50.20:FF:000010">
    <property type="entry name" value="Propionyl-CoA carboxylase subunit alpha"/>
    <property type="match status" value="1"/>
</dbReference>
<proteinExistence type="predicted"/>
<keyword evidence="13" id="KW-1185">Reference proteome</keyword>
<evidence type="ECO:0000313" key="13">
    <source>
        <dbReference type="Proteomes" id="UP000239485"/>
    </source>
</evidence>
<dbReference type="RefSeq" id="WP_104431900.1">
    <property type="nucleotide sequence ID" value="NZ_PTJD01000003.1"/>
</dbReference>
<feature type="region of interest" description="Disordered" evidence="8">
    <location>
        <begin position="502"/>
        <end position="528"/>
    </location>
</feature>
<dbReference type="SUPFAM" id="SSF52440">
    <property type="entry name" value="PreATP-grasp domain"/>
    <property type="match status" value="1"/>
</dbReference>